<accession>A0ACC1JYQ4</accession>
<dbReference type="EMBL" id="JANBUJ010000833">
    <property type="protein sequence ID" value="KAJ2769937.1"/>
    <property type="molecule type" value="Genomic_DNA"/>
</dbReference>
<comment type="caution">
    <text evidence="1">The sequence shown here is derived from an EMBL/GenBank/DDBJ whole genome shotgun (WGS) entry which is preliminary data.</text>
</comment>
<gene>
    <name evidence="1" type="ORF">IWQ57_002891</name>
</gene>
<proteinExistence type="predicted"/>
<organism evidence="1 2">
    <name type="scientific">Coemansia nantahalensis</name>
    <dbReference type="NCBI Taxonomy" id="2789366"/>
    <lineage>
        <taxon>Eukaryota</taxon>
        <taxon>Fungi</taxon>
        <taxon>Fungi incertae sedis</taxon>
        <taxon>Zoopagomycota</taxon>
        <taxon>Kickxellomycotina</taxon>
        <taxon>Kickxellomycetes</taxon>
        <taxon>Kickxellales</taxon>
        <taxon>Kickxellaceae</taxon>
        <taxon>Coemansia</taxon>
    </lineage>
</organism>
<keyword evidence="2" id="KW-1185">Reference proteome</keyword>
<sequence>MFGSLGKSALVVVAAAASALAAGGDSDKIITDVHQLRSFALEVPFIDEGFHMRNYDYGGDAVVNTMSHIRLTGDQQSRVGWVWSTLPLPEDYWKVDFEFKVGGKGGYLYGDGMGMFVTQERAQAGPVFGNRDYFHGLGLLFDTYPNSKHDFSTPFVMGMVGDGRTAYDGAHDGDANRRGMCEAYFRNLKESSRCSVTYLKGEFVNVQLQLQPKDKWINCFTITNVTLPTGAFLGFSALTGDVSDSHDIVSVRAETMRPEALKNYNFLSGVPGGLPAAAAATAIGSSSIGLIFKLLVVAGVCGGLFVAYRKFAAESARRF</sequence>
<reference evidence="1" key="1">
    <citation type="submission" date="2022-07" db="EMBL/GenBank/DDBJ databases">
        <title>Phylogenomic reconstructions and comparative analyses of Kickxellomycotina fungi.</title>
        <authorList>
            <person name="Reynolds N.K."/>
            <person name="Stajich J.E."/>
            <person name="Barry K."/>
            <person name="Grigoriev I.V."/>
            <person name="Crous P."/>
            <person name="Smith M.E."/>
        </authorList>
    </citation>
    <scope>NUCLEOTIDE SEQUENCE</scope>
    <source>
        <strain evidence="1">CBS 109366</strain>
    </source>
</reference>
<protein>
    <submittedName>
        <fullName evidence="1">Uncharacterized protein</fullName>
    </submittedName>
</protein>
<evidence type="ECO:0000313" key="1">
    <source>
        <dbReference type="EMBL" id="KAJ2769937.1"/>
    </source>
</evidence>
<name>A0ACC1JYQ4_9FUNG</name>
<dbReference type="Proteomes" id="UP001140234">
    <property type="component" value="Unassembled WGS sequence"/>
</dbReference>
<evidence type="ECO:0000313" key="2">
    <source>
        <dbReference type="Proteomes" id="UP001140234"/>
    </source>
</evidence>